<accession>A0A2S2QCT1</accession>
<dbReference type="EMBL" id="GGMS01010108">
    <property type="protein sequence ID" value="MBY79311.1"/>
    <property type="molecule type" value="Transcribed_RNA"/>
</dbReference>
<feature type="domain" description="Chromatin target of PRMT1 protein C-terminal" evidence="3">
    <location>
        <begin position="156"/>
        <end position="204"/>
    </location>
</feature>
<dbReference type="EMBL" id="GGMS01006334">
    <property type="protein sequence ID" value="MBY75537.1"/>
    <property type="molecule type" value="Transcribed_RNA"/>
</dbReference>
<evidence type="ECO:0000313" key="5">
    <source>
        <dbReference type="EMBL" id="MBY79311.1"/>
    </source>
</evidence>
<name>A0A2S2QCT1_9HEMI</name>
<dbReference type="OrthoDB" id="6616346at2759"/>
<proteinExistence type="predicted"/>
<evidence type="ECO:0000259" key="3">
    <source>
        <dbReference type="Pfam" id="PF13865"/>
    </source>
</evidence>
<protein>
    <submittedName>
        <fullName evidence="7">Uncharacterized protein LOC112692712</fullName>
    </submittedName>
</protein>
<reference evidence="4" key="1">
    <citation type="submission" date="2018-04" db="EMBL/GenBank/DDBJ databases">
        <title>Transcriptome assembly of Sipha flava.</title>
        <authorList>
            <person name="Scully E.D."/>
            <person name="Geib S.M."/>
            <person name="Palmer N.A."/>
            <person name="Koch K."/>
            <person name="Bradshaw J."/>
            <person name="Heng-Moss T."/>
            <person name="Sarath G."/>
        </authorList>
    </citation>
    <scope>NUCLEOTIDE SEQUENCE</scope>
</reference>
<dbReference type="Proteomes" id="UP000694846">
    <property type="component" value="Unplaced"/>
</dbReference>
<evidence type="ECO:0000256" key="1">
    <source>
        <dbReference type="ARBA" id="ARBA00022884"/>
    </source>
</evidence>
<reference evidence="7" key="2">
    <citation type="submission" date="2025-04" db="UniProtKB">
        <authorList>
            <consortium name="RefSeq"/>
        </authorList>
    </citation>
    <scope>IDENTIFICATION</scope>
    <source>
        <tissue evidence="7">Whole body</tissue>
    </source>
</reference>
<organism evidence="4">
    <name type="scientific">Sipha flava</name>
    <name type="common">yellow sugarcane aphid</name>
    <dbReference type="NCBI Taxonomy" id="143950"/>
    <lineage>
        <taxon>Eukaryota</taxon>
        <taxon>Metazoa</taxon>
        <taxon>Ecdysozoa</taxon>
        <taxon>Arthropoda</taxon>
        <taxon>Hexapoda</taxon>
        <taxon>Insecta</taxon>
        <taxon>Pterygota</taxon>
        <taxon>Neoptera</taxon>
        <taxon>Paraneoptera</taxon>
        <taxon>Hemiptera</taxon>
        <taxon>Sternorrhyncha</taxon>
        <taxon>Aphidomorpha</taxon>
        <taxon>Aphidoidea</taxon>
        <taxon>Aphididae</taxon>
        <taxon>Sipha</taxon>
    </lineage>
</organism>
<dbReference type="GeneID" id="112692712"/>
<dbReference type="RefSeq" id="XP_025423249.1">
    <property type="nucleotide sequence ID" value="XM_025567464.1"/>
</dbReference>
<evidence type="ECO:0000256" key="2">
    <source>
        <dbReference type="SAM" id="MobiDB-lite"/>
    </source>
</evidence>
<sequence length="211" mass="24872">MSSMRKNNLLVKNTGMSLNDRFTQIQQKSKTIGEDEILRKHRILSFGVERRSKVAASLLMNQDYVNRDRLRVPFPPLPPPRPEINNRMYNNLMHDMIRSTDRLGVPVHERLALGRVPVVEDRRRIRRRRGLKNKVRESVALNVNTDASNANSTPVSRSRNKKRQTSKQRDPFPRKEHVYSKEDLDEELDQFMSHTKQKRDEELNRVIQEHS</sequence>
<feature type="compositionally biased region" description="Basic and acidic residues" evidence="2">
    <location>
        <begin position="167"/>
        <end position="182"/>
    </location>
</feature>
<gene>
    <name evidence="7" type="primary">LOC112692712</name>
    <name evidence="4" type="ORF">g.64753</name>
    <name evidence="5" type="ORF">g.64756</name>
</gene>
<feature type="compositionally biased region" description="Polar residues" evidence="2">
    <location>
        <begin position="144"/>
        <end position="157"/>
    </location>
</feature>
<dbReference type="Pfam" id="PF13865">
    <property type="entry name" value="FoP_duplication"/>
    <property type="match status" value="1"/>
</dbReference>
<dbReference type="InterPro" id="IPR025715">
    <property type="entry name" value="FoP_C"/>
</dbReference>
<dbReference type="AlphaFoldDB" id="A0A2S2QCT1"/>
<feature type="region of interest" description="Disordered" evidence="2">
    <location>
        <begin position="144"/>
        <end position="185"/>
    </location>
</feature>
<dbReference type="GO" id="GO:0003723">
    <property type="term" value="F:RNA binding"/>
    <property type="evidence" value="ECO:0007669"/>
    <property type="project" value="UniProtKB-KW"/>
</dbReference>
<evidence type="ECO:0000313" key="4">
    <source>
        <dbReference type="EMBL" id="MBY75537.1"/>
    </source>
</evidence>
<keyword evidence="1" id="KW-0694">RNA-binding</keyword>
<keyword evidence="6" id="KW-1185">Reference proteome</keyword>
<evidence type="ECO:0000313" key="7">
    <source>
        <dbReference type="RefSeq" id="XP_025423249.1"/>
    </source>
</evidence>
<evidence type="ECO:0000313" key="6">
    <source>
        <dbReference type="Proteomes" id="UP000694846"/>
    </source>
</evidence>